<keyword evidence="3" id="KW-1185">Reference proteome</keyword>
<evidence type="ECO:0000256" key="1">
    <source>
        <dbReference type="SAM" id="Phobius"/>
    </source>
</evidence>
<name>A0A327NIY7_9BACT</name>
<sequence length="139" mass="15616">MRVLNDKVYIPFCLSSFIFVGLYGIQVSRQFIISWLGFSDKLNHVLFYDYGNGLVGLLPLALALLFIGKYILRMDYRDQWSGTITCRLPSLTYGLMAGMILAAIPLLIVASTGQKFSPKVDVYRCGINGVTNLYEEIIC</sequence>
<feature type="transmembrane region" description="Helical" evidence="1">
    <location>
        <begin position="12"/>
        <end position="38"/>
    </location>
</feature>
<keyword evidence="1" id="KW-0812">Transmembrane</keyword>
<dbReference type="AlphaFoldDB" id="A0A327NIY7"/>
<proteinExistence type="predicted"/>
<evidence type="ECO:0000313" key="3">
    <source>
        <dbReference type="Proteomes" id="UP000249016"/>
    </source>
</evidence>
<gene>
    <name evidence="2" type="ORF">HMF3257_14740</name>
</gene>
<feature type="transmembrane region" description="Helical" evidence="1">
    <location>
        <begin position="50"/>
        <end position="72"/>
    </location>
</feature>
<dbReference type="Proteomes" id="UP000249016">
    <property type="component" value="Unassembled WGS sequence"/>
</dbReference>
<keyword evidence="1" id="KW-1133">Transmembrane helix</keyword>
<protein>
    <submittedName>
        <fullName evidence="2">Uncharacterized protein</fullName>
    </submittedName>
</protein>
<reference evidence="2 3" key="1">
    <citation type="submission" date="2018-06" db="EMBL/GenBank/DDBJ databases">
        <title>Spirosoma sp. HMF3257 Genome sequencing and assembly.</title>
        <authorList>
            <person name="Kang H."/>
            <person name="Cha I."/>
            <person name="Kim H."/>
            <person name="Kang J."/>
            <person name="Joh K."/>
        </authorList>
    </citation>
    <scope>NUCLEOTIDE SEQUENCE [LARGE SCALE GENOMIC DNA]</scope>
    <source>
        <strain evidence="2 3">HMF3257</strain>
    </source>
</reference>
<keyword evidence="1" id="KW-0472">Membrane</keyword>
<dbReference type="EMBL" id="QLII01000001">
    <property type="protein sequence ID" value="RAI75142.1"/>
    <property type="molecule type" value="Genomic_DNA"/>
</dbReference>
<evidence type="ECO:0000313" key="2">
    <source>
        <dbReference type="EMBL" id="RAI75142.1"/>
    </source>
</evidence>
<accession>A0A327NIY7</accession>
<feature type="transmembrane region" description="Helical" evidence="1">
    <location>
        <begin position="93"/>
        <end position="113"/>
    </location>
</feature>
<organism evidence="2 3">
    <name type="scientific">Spirosoma telluris</name>
    <dbReference type="NCBI Taxonomy" id="2183553"/>
    <lineage>
        <taxon>Bacteria</taxon>
        <taxon>Pseudomonadati</taxon>
        <taxon>Bacteroidota</taxon>
        <taxon>Cytophagia</taxon>
        <taxon>Cytophagales</taxon>
        <taxon>Cytophagaceae</taxon>
        <taxon>Spirosoma</taxon>
    </lineage>
</organism>
<comment type="caution">
    <text evidence="2">The sequence shown here is derived from an EMBL/GenBank/DDBJ whole genome shotgun (WGS) entry which is preliminary data.</text>
</comment>